<dbReference type="AlphaFoldDB" id="A0A0A0DIF6"/>
<accession>A0A0A0DIF6</accession>
<gene>
    <name evidence="1" type="ORF">SSIN_0361</name>
</gene>
<sequence>MLPNWLVKYKKNGSTIIEKTEGERLKWDASQRKTGNK</sequence>
<evidence type="ECO:0000313" key="2">
    <source>
        <dbReference type="Proteomes" id="UP000030019"/>
    </source>
</evidence>
<protein>
    <submittedName>
        <fullName evidence="1">Uncharacterized protein</fullName>
    </submittedName>
</protein>
<proteinExistence type="predicted"/>
<organism evidence="1 2">
    <name type="scientific">Streptococcus sinensis</name>
    <dbReference type="NCBI Taxonomy" id="176090"/>
    <lineage>
        <taxon>Bacteria</taxon>
        <taxon>Bacillati</taxon>
        <taxon>Bacillota</taxon>
        <taxon>Bacilli</taxon>
        <taxon>Lactobacillales</taxon>
        <taxon>Streptococcaceae</taxon>
        <taxon>Streptococcus</taxon>
    </lineage>
</organism>
<dbReference type="PATRIC" id="fig|176090.4.peg.359"/>
<comment type="caution">
    <text evidence="1">The sequence shown here is derived from an EMBL/GenBank/DDBJ whole genome shotgun (WGS) entry which is preliminary data.</text>
</comment>
<keyword evidence="2" id="KW-1185">Reference proteome</keyword>
<dbReference type="Proteomes" id="UP000030019">
    <property type="component" value="Unassembled WGS sequence"/>
</dbReference>
<reference evidence="1 2" key="1">
    <citation type="submission" date="2014-06" db="EMBL/GenBank/DDBJ databases">
        <authorList>
            <person name="Teng J.L."/>
            <person name="Huang Y."/>
            <person name="Tse H."/>
            <person name="Lau S.K."/>
            <person name="Woo P.C."/>
        </authorList>
    </citation>
    <scope>NUCLEOTIDE SEQUENCE [LARGE SCALE GENOMIC DNA]</scope>
    <source>
        <strain evidence="1 2">HKU4</strain>
    </source>
</reference>
<dbReference type="EMBL" id="JPEN01000029">
    <property type="protein sequence ID" value="KGM37869.1"/>
    <property type="molecule type" value="Genomic_DNA"/>
</dbReference>
<evidence type="ECO:0000313" key="1">
    <source>
        <dbReference type="EMBL" id="KGM37869.1"/>
    </source>
</evidence>
<name>A0A0A0DIF6_9STRE</name>